<comment type="subcellular location">
    <subcellularLocation>
        <location evidence="1">Nucleus</location>
    </subcellularLocation>
</comment>
<evidence type="ECO:0000256" key="5">
    <source>
        <dbReference type="ARBA" id="ARBA00023015"/>
    </source>
</evidence>
<evidence type="ECO:0000256" key="4">
    <source>
        <dbReference type="ARBA" id="ARBA00022833"/>
    </source>
</evidence>
<evidence type="ECO:0000259" key="10">
    <source>
        <dbReference type="PROSITE" id="PS00031"/>
    </source>
</evidence>
<sequence>MSSLQSSPSIPSIIATDYTDDLFKKFKLKNYHTIKSMNEDDDQMNMDSSDGSTTQSLITENDVETDFEKYYMKQNSQLIDTELHSNLITPDIDDLQRKEKELLQTLNKVDQKIEQHLSLIENNVQPMKHKRKPFIQCEVCHDKATGIHYGLMTCEGCKGFFKRTVQNKKIYRCIGNGSCIIDKFERKRCQYCRFTKCLEKGMVTGAVRYDRAPGGRTPVNIALLYKYHKEKRHDQNREEFNNSLEHTIISDAELKANIENQLNQSLAMDSKIKVTYQFDQLSILDTLFDHLKPLTRSPIPLTDELIKKTSRLLIDSFISWYRSLSFYCLLKNDLNQFILKNRWSKYIFLVICQFLSIQYDHTNLISYDKCLQRLIEYQQNQLISSISYEIINQFLTFLLQLINLHLTNTEFTLLSILIVIQYDKTNKTIDQNDLISLEQVYLKNLHKYENEIRSCKATYRFNQLLHTREQINHLTELLFKESHFYLPYLLIPY</sequence>
<keyword evidence="9" id="KW-0539">Nucleus</keyword>
<dbReference type="PROSITE" id="PS00031">
    <property type="entry name" value="NUCLEAR_REC_DBD_1"/>
    <property type="match status" value="1"/>
</dbReference>
<dbReference type="PANTHER" id="PTHR48092">
    <property type="entry name" value="KNIRPS-RELATED PROTEIN-RELATED"/>
    <property type="match status" value="1"/>
</dbReference>
<dbReference type="InterPro" id="IPR001628">
    <property type="entry name" value="Znf_hrmn_rcpt"/>
</dbReference>
<evidence type="ECO:0000256" key="6">
    <source>
        <dbReference type="ARBA" id="ARBA00023125"/>
    </source>
</evidence>
<dbReference type="Proteomes" id="UP000663854">
    <property type="component" value="Unassembled WGS sequence"/>
</dbReference>
<protein>
    <recommendedName>
        <fullName evidence="10">Nuclear receptor domain-containing protein</fullName>
    </recommendedName>
</protein>
<dbReference type="EMBL" id="CAJNOH010000114">
    <property type="protein sequence ID" value="CAF0880294.1"/>
    <property type="molecule type" value="Genomic_DNA"/>
</dbReference>
<evidence type="ECO:0000256" key="7">
    <source>
        <dbReference type="ARBA" id="ARBA00023163"/>
    </source>
</evidence>
<evidence type="ECO:0000256" key="2">
    <source>
        <dbReference type="ARBA" id="ARBA00022723"/>
    </source>
</evidence>
<comment type="caution">
    <text evidence="11">The sequence shown here is derived from an EMBL/GenBank/DDBJ whole genome shotgun (WGS) entry which is preliminary data.</text>
</comment>
<dbReference type="EMBL" id="CAJNOL010000636">
    <property type="protein sequence ID" value="CAF1147500.1"/>
    <property type="molecule type" value="Genomic_DNA"/>
</dbReference>
<dbReference type="Gene3D" id="1.10.565.10">
    <property type="entry name" value="Retinoid X Receptor"/>
    <property type="match status" value="1"/>
</dbReference>
<evidence type="ECO:0000256" key="3">
    <source>
        <dbReference type="ARBA" id="ARBA00022771"/>
    </source>
</evidence>
<keyword evidence="8" id="KW-0675">Receptor</keyword>
<accession>A0A813Y6N3</accession>
<keyword evidence="4" id="KW-0862">Zinc</keyword>
<organism evidence="11 13">
    <name type="scientific">Rotaria sordida</name>
    <dbReference type="NCBI Taxonomy" id="392033"/>
    <lineage>
        <taxon>Eukaryota</taxon>
        <taxon>Metazoa</taxon>
        <taxon>Spiralia</taxon>
        <taxon>Gnathifera</taxon>
        <taxon>Rotifera</taxon>
        <taxon>Eurotatoria</taxon>
        <taxon>Bdelloidea</taxon>
        <taxon>Philodinida</taxon>
        <taxon>Philodinidae</taxon>
        <taxon>Rotaria</taxon>
    </lineage>
</organism>
<dbReference type="Proteomes" id="UP000663870">
    <property type="component" value="Unassembled WGS sequence"/>
</dbReference>
<dbReference type="GO" id="GO:0005634">
    <property type="term" value="C:nucleus"/>
    <property type="evidence" value="ECO:0007669"/>
    <property type="project" value="UniProtKB-SubCell"/>
</dbReference>
<evidence type="ECO:0000256" key="1">
    <source>
        <dbReference type="ARBA" id="ARBA00004123"/>
    </source>
</evidence>
<keyword evidence="14" id="KW-1185">Reference proteome</keyword>
<evidence type="ECO:0000256" key="9">
    <source>
        <dbReference type="ARBA" id="ARBA00023242"/>
    </source>
</evidence>
<dbReference type="InterPro" id="IPR013088">
    <property type="entry name" value="Znf_NHR/GATA"/>
</dbReference>
<evidence type="ECO:0000313" key="11">
    <source>
        <dbReference type="EMBL" id="CAF0880294.1"/>
    </source>
</evidence>
<dbReference type="Pfam" id="PF00105">
    <property type="entry name" value="zf-C4"/>
    <property type="match status" value="1"/>
</dbReference>
<dbReference type="Gene3D" id="3.30.50.10">
    <property type="entry name" value="Erythroid Transcription Factor GATA-1, subunit A"/>
    <property type="match status" value="1"/>
</dbReference>
<dbReference type="InterPro" id="IPR035500">
    <property type="entry name" value="NHR-like_dom_sf"/>
</dbReference>
<name>A0A813Y6N3_9BILA</name>
<reference evidence="11" key="1">
    <citation type="submission" date="2021-02" db="EMBL/GenBank/DDBJ databases">
        <authorList>
            <person name="Nowell W R."/>
        </authorList>
    </citation>
    <scope>NUCLEOTIDE SEQUENCE</scope>
</reference>
<dbReference type="SUPFAM" id="SSF48508">
    <property type="entry name" value="Nuclear receptor ligand-binding domain"/>
    <property type="match status" value="1"/>
</dbReference>
<dbReference type="InterPro" id="IPR050200">
    <property type="entry name" value="Nuclear_hormone_rcpt_NR3"/>
</dbReference>
<gene>
    <name evidence="12" type="ORF">JXQ802_LOCUS21548</name>
    <name evidence="11" type="ORF">PYM288_LOCUS8505</name>
</gene>
<keyword evidence="3" id="KW-0863">Zinc-finger</keyword>
<dbReference type="GO" id="GO:0043565">
    <property type="term" value="F:sequence-specific DNA binding"/>
    <property type="evidence" value="ECO:0007669"/>
    <property type="project" value="InterPro"/>
</dbReference>
<evidence type="ECO:0000256" key="8">
    <source>
        <dbReference type="ARBA" id="ARBA00023170"/>
    </source>
</evidence>
<dbReference type="SUPFAM" id="SSF57716">
    <property type="entry name" value="Glucocorticoid receptor-like (DNA-binding domain)"/>
    <property type="match status" value="1"/>
</dbReference>
<proteinExistence type="predicted"/>
<dbReference type="AlphaFoldDB" id="A0A813Y6N3"/>
<dbReference type="PRINTS" id="PR00047">
    <property type="entry name" value="STROIDFINGER"/>
</dbReference>
<dbReference type="GO" id="GO:0003700">
    <property type="term" value="F:DNA-binding transcription factor activity"/>
    <property type="evidence" value="ECO:0007669"/>
    <property type="project" value="InterPro"/>
</dbReference>
<evidence type="ECO:0000313" key="14">
    <source>
        <dbReference type="Proteomes" id="UP000663870"/>
    </source>
</evidence>
<keyword evidence="2" id="KW-0479">Metal-binding</keyword>
<keyword evidence="7" id="KW-0804">Transcription</keyword>
<dbReference type="FunFam" id="3.30.50.10:FF:000006">
    <property type="entry name" value="Nuclear receptor subfamily 5 group A member"/>
    <property type="match status" value="1"/>
</dbReference>
<keyword evidence="5" id="KW-0805">Transcription regulation</keyword>
<feature type="domain" description="Nuclear receptor" evidence="10">
    <location>
        <begin position="137"/>
        <end position="163"/>
    </location>
</feature>
<dbReference type="GO" id="GO:0008270">
    <property type="term" value="F:zinc ion binding"/>
    <property type="evidence" value="ECO:0007669"/>
    <property type="project" value="UniProtKB-KW"/>
</dbReference>
<dbReference type="SMART" id="SM00399">
    <property type="entry name" value="ZnF_C4"/>
    <property type="match status" value="1"/>
</dbReference>
<evidence type="ECO:0000313" key="12">
    <source>
        <dbReference type="EMBL" id="CAF1147500.1"/>
    </source>
</evidence>
<evidence type="ECO:0000313" key="13">
    <source>
        <dbReference type="Proteomes" id="UP000663854"/>
    </source>
</evidence>
<keyword evidence="6" id="KW-0238">DNA-binding</keyword>